<protein>
    <submittedName>
        <fullName evidence="3">Uncharacterized protein</fullName>
    </submittedName>
</protein>
<feature type="transmembrane region" description="Helical" evidence="2">
    <location>
        <begin position="94"/>
        <end position="118"/>
    </location>
</feature>
<evidence type="ECO:0000313" key="3">
    <source>
        <dbReference type="EMBL" id="KAF2095274.1"/>
    </source>
</evidence>
<dbReference type="OrthoDB" id="3210850at2759"/>
<keyword evidence="2" id="KW-1133">Transmembrane helix</keyword>
<keyword evidence="4" id="KW-1185">Reference proteome</keyword>
<keyword evidence="2" id="KW-0812">Transmembrane</keyword>
<dbReference type="Proteomes" id="UP000799772">
    <property type="component" value="Unassembled WGS sequence"/>
</dbReference>
<feature type="transmembrane region" description="Helical" evidence="2">
    <location>
        <begin position="222"/>
        <end position="241"/>
    </location>
</feature>
<proteinExistence type="predicted"/>
<comment type="caution">
    <text evidence="3">The sequence shown here is derived from an EMBL/GenBank/DDBJ whole genome shotgun (WGS) entry which is preliminary data.</text>
</comment>
<dbReference type="PANTHER" id="PTHR38848">
    <property type="entry name" value="G-PROTEIN COUPLED RECEPTORS FAMILY 3 PROFILE DOMAIN-CONTAINING PROTEIN"/>
    <property type="match status" value="1"/>
</dbReference>
<gene>
    <name evidence="3" type="ORF">NA57DRAFT_44928</name>
</gene>
<feature type="region of interest" description="Disordered" evidence="1">
    <location>
        <begin position="280"/>
        <end position="301"/>
    </location>
</feature>
<evidence type="ECO:0000313" key="4">
    <source>
        <dbReference type="Proteomes" id="UP000799772"/>
    </source>
</evidence>
<sequence>LTRPGQRARSLLRRNPPFIRILVTLLYVFAALLILSASTLYFGITLSTLPACHATIIVCLIFYVGSKVVMYLFLVERAHALRAPYLRRLHDWMWLGMMFVVITGFGTIAGAAFAWPIAEVGGKAISSDIPPAADGRCRIGIPLKVTVPLLTYDIFINIALTGVFLWLLTPLVSFSARATSMSPASNTTTAIDTAMMTEMNYNVVSTRPAGATSIEKLVAKSLIGAVLVLFPTVVNLVLLYHFKGREFGWLCLSICTLDVTWAVSVVHWLTVDPMEMEGQHPSAVLPRSTARSGEQGAGVVL</sequence>
<accession>A0A9P4M6X8</accession>
<dbReference type="EMBL" id="ML978132">
    <property type="protein sequence ID" value="KAF2095274.1"/>
    <property type="molecule type" value="Genomic_DNA"/>
</dbReference>
<organism evidence="3 4">
    <name type="scientific">Rhizodiscina lignyota</name>
    <dbReference type="NCBI Taxonomy" id="1504668"/>
    <lineage>
        <taxon>Eukaryota</taxon>
        <taxon>Fungi</taxon>
        <taxon>Dikarya</taxon>
        <taxon>Ascomycota</taxon>
        <taxon>Pezizomycotina</taxon>
        <taxon>Dothideomycetes</taxon>
        <taxon>Pleosporomycetidae</taxon>
        <taxon>Aulographales</taxon>
        <taxon>Rhizodiscinaceae</taxon>
        <taxon>Rhizodiscina</taxon>
    </lineage>
</organism>
<feature type="transmembrane region" description="Helical" evidence="2">
    <location>
        <begin position="54"/>
        <end position="74"/>
    </location>
</feature>
<evidence type="ECO:0000256" key="1">
    <source>
        <dbReference type="SAM" id="MobiDB-lite"/>
    </source>
</evidence>
<evidence type="ECO:0000256" key="2">
    <source>
        <dbReference type="SAM" id="Phobius"/>
    </source>
</evidence>
<keyword evidence="2" id="KW-0472">Membrane</keyword>
<feature type="transmembrane region" description="Helical" evidence="2">
    <location>
        <begin position="154"/>
        <end position="174"/>
    </location>
</feature>
<feature type="transmembrane region" description="Helical" evidence="2">
    <location>
        <begin position="21"/>
        <end position="42"/>
    </location>
</feature>
<dbReference type="AlphaFoldDB" id="A0A9P4M6X8"/>
<feature type="non-terminal residue" evidence="3">
    <location>
        <position position="1"/>
    </location>
</feature>
<dbReference type="PANTHER" id="PTHR38848:SF3">
    <property type="entry name" value="G-PROTEIN COUPLED RECEPTORS FAMILY 3 PROFILE DOMAIN-CONTAINING PROTEIN"/>
    <property type="match status" value="1"/>
</dbReference>
<feature type="transmembrane region" description="Helical" evidence="2">
    <location>
        <begin position="247"/>
        <end position="269"/>
    </location>
</feature>
<reference evidence="3" key="1">
    <citation type="journal article" date="2020" name="Stud. Mycol.">
        <title>101 Dothideomycetes genomes: a test case for predicting lifestyles and emergence of pathogens.</title>
        <authorList>
            <person name="Haridas S."/>
            <person name="Albert R."/>
            <person name="Binder M."/>
            <person name="Bloem J."/>
            <person name="Labutti K."/>
            <person name="Salamov A."/>
            <person name="Andreopoulos B."/>
            <person name="Baker S."/>
            <person name="Barry K."/>
            <person name="Bills G."/>
            <person name="Bluhm B."/>
            <person name="Cannon C."/>
            <person name="Castanera R."/>
            <person name="Culley D."/>
            <person name="Daum C."/>
            <person name="Ezra D."/>
            <person name="Gonzalez J."/>
            <person name="Henrissat B."/>
            <person name="Kuo A."/>
            <person name="Liang C."/>
            <person name="Lipzen A."/>
            <person name="Lutzoni F."/>
            <person name="Magnuson J."/>
            <person name="Mondo S."/>
            <person name="Nolan M."/>
            <person name="Ohm R."/>
            <person name="Pangilinan J."/>
            <person name="Park H.-J."/>
            <person name="Ramirez L."/>
            <person name="Alfaro M."/>
            <person name="Sun H."/>
            <person name="Tritt A."/>
            <person name="Yoshinaga Y."/>
            <person name="Zwiers L.-H."/>
            <person name="Turgeon B."/>
            <person name="Goodwin S."/>
            <person name="Spatafora J."/>
            <person name="Crous P."/>
            <person name="Grigoriev I."/>
        </authorList>
    </citation>
    <scope>NUCLEOTIDE SEQUENCE</scope>
    <source>
        <strain evidence="3">CBS 133067</strain>
    </source>
</reference>
<name>A0A9P4M6X8_9PEZI</name>